<sequence length="81" mass="9171">MTKLPDVNRVPENLEGMDIVLTKGYTVASWCPLPDGKVPSTQVHLVLEMPIKGKLVLRLKTKEAVNTLIKVLERHRNDVWP</sequence>
<dbReference type="EMBL" id="LAZR01008540">
    <property type="protein sequence ID" value="KKM78113.1"/>
    <property type="molecule type" value="Genomic_DNA"/>
</dbReference>
<organism evidence="1">
    <name type="scientific">marine sediment metagenome</name>
    <dbReference type="NCBI Taxonomy" id="412755"/>
    <lineage>
        <taxon>unclassified sequences</taxon>
        <taxon>metagenomes</taxon>
        <taxon>ecological metagenomes</taxon>
    </lineage>
</organism>
<reference evidence="1" key="1">
    <citation type="journal article" date="2015" name="Nature">
        <title>Complex archaea that bridge the gap between prokaryotes and eukaryotes.</title>
        <authorList>
            <person name="Spang A."/>
            <person name="Saw J.H."/>
            <person name="Jorgensen S.L."/>
            <person name="Zaremba-Niedzwiedzka K."/>
            <person name="Martijn J."/>
            <person name="Lind A.E."/>
            <person name="van Eijk R."/>
            <person name="Schleper C."/>
            <person name="Guy L."/>
            <person name="Ettema T.J."/>
        </authorList>
    </citation>
    <scope>NUCLEOTIDE SEQUENCE</scope>
</reference>
<accession>A0A0F9K812</accession>
<protein>
    <submittedName>
        <fullName evidence="1">Uncharacterized protein</fullName>
    </submittedName>
</protein>
<evidence type="ECO:0000313" key="1">
    <source>
        <dbReference type="EMBL" id="KKM78113.1"/>
    </source>
</evidence>
<comment type="caution">
    <text evidence="1">The sequence shown here is derived from an EMBL/GenBank/DDBJ whole genome shotgun (WGS) entry which is preliminary data.</text>
</comment>
<dbReference type="AlphaFoldDB" id="A0A0F9K812"/>
<name>A0A0F9K812_9ZZZZ</name>
<gene>
    <name evidence="1" type="ORF">LCGC14_1363210</name>
</gene>
<proteinExistence type="predicted"/>